<keyword evidence="1 2" id="KW-0808">Transferase</keyword>
<feature type="non-terminal residue" evidence="2">
    <location>
        <position position="76"/>
    </location>
</feature>
<dbReference type="GO" id="GO:0008194">
    <property type="term" value="F:UDP-glycosyltransferase activity"/>
    <property type="evidence" value="ECO:0007669"/>
    <property type="project" value="InterPro"/>
</dbReference>
<evidence type="ECO:0000313" key="3">
    <source>
        <dbReference type="Proteomes" id="UP000526602"/>
    </source>
</evidence>
<dbReference type="EMBL" id="VZTJ01003023">
    <property type="protein sequence ID" value="NXC04001.1"/>
    <property type="molecule type" value="Genomic_DNA"/>
</dbReference>
<protein>
    <submittedName>
        <fullName evidence="2">UD11 glucuronosyltransferase</fullName>
    </submittedName>
</protein>
<accession>A0A7K8GHY3</accession>
<keyword evidence="3" id="KW-1185">Reference proteome</keyword>
<dbReference type="Pfam" id="PF00201">
    <property type="entry name" value="UDPGT"/>
    <property type="match status" value="1"/>
</dbReference>
<dbReference type="Proteomes" id="UP000526602">
    <property type="component" value="Unassembled WGS sequence"/>
</dbReference>
<feature type="non-terminal residue" evidence="2">
    <location>
        <position position="1"/>
    </location>
</feature>
<reference evidence="2 3" key="1">
    <citation type="submission" date="2019-09" db="EMBL/GenBank/DDBJ databases">
        <title>Bird 10,000 Genomes (B10K) Project - Family phase.</title>
        <authorList>
            <person name="Zhang G."/>
        </authorList>
    </citation>
    <scope>NUCLEOTIDE SEQUENCE [LARGE SCALE GENOMIC DNA]</scope>
    <source>
        <strain evidence="2">B10K-DU-029-32</strain>
        <tissue evidence="2">Liver or heart</tissue>
    </source>
</reference>
<sequence length="76" mass="9183">PSKNFVMKTHSVPLTQEEMDKEFKAFLHTFFEEGSFLERFPKVYERMKRLGNFSVISCEHLLQNKELMTYLEESRF</sequence>
<gene>
    <name evidence="2" type="primary">Ugt1a1_1</name>
    <name evidence="2" type="ORF">ORTSPA_R15513</name>
</gene>
<comment type="caution">
    <text evidence="2">The sequence shown here is derived from an EMBL/GenBank/DDBJ whole genome shotgun (WGS) entry which is preliminary data.</text>
</comment>
<proteinExistence type="predicted"/>
<dbReference type="AlphaFoldDB" id="A0A7K8GHY3"/>
<evidence type="ECO:0000313" key="2">
    <source>
        <dbReference type="EMBL" id="NXC04001.1"/>
    </source>
</evidence>
<evidence type="ECO:0000256" key="1">
    <source>
        <dbReference type="ARBA" id="ARBA00022679"/>
    </source>
</evidence>
<name>A0A7K8GHY3_ORTSP</name>
<dbReference type="InterPro" id="IPR002213">
    <property type="entry name" value="UDP_glucos_trans"/>
</dbReference>
<organism evidence="2 3">
    <name type="scientific">Orthonyx spaldingii</name>
    <name type="common">Chowchilla</name>
    <dbReference type="NCBI Taxonomy" id="38397"/>
    <lineage>
        <taxon>Eukaryota</taxon>
        <taxon>Metazoa</taxon>
        <taxon>Chordata</taxon>
        <taxon>Craniata</taxon>
        <taxon>Vertebrata</taxon>
        <taxon>Euteleostomi</taxon>
        <taxon>Archelosauria</taxon>
        <taxon>Archosauria</taxon>
        <taxon>Dinosauria</taxon>
        <taxon>Saurischia</taxon>
        <taxon>Theropoda</taxon>
        <taxon>Coelurosauria</taxon>
        <taxon>Aves</taxon>
        <taxon>Neognathae</taxon>
        <taxon>Neoaves</taxon>
        <taxon>Telluraves</taxon>
        <taxon>Australaves</taxon>
        <taxon>Passeriformes</taxon>
        <taxon>Corvoidea</taxon>
        <taxon>Orthonychidae</taxon>
        <taxon>Orthonyx</taxon>
    </lineage>
</organism>